<keyword evidence="3" id="KW-1185">Reference proteome</keyword>
<evidence type="ECO:0000313" key="2">
    <source>
        <dbReference type="EMBL" id="AZN35320.1"/>
    </source>
</evidence>
<dbReference type="Proteomes" id="UP000282438">
    <property type="component" value="Chromosome"/>
</dbReference>
<evidence type="ECO:0000313" key="3">
    <source>
        <dbReference type="Proteomes" id="UP000282438"/>
    </source>
</evidence>
<feature type="signal peptide" evidence="1">
    <location>
        <begin position="1"/>
        <end position="20"/>
    </location>
</feature>
<dbReference type="KEGG" id="iod:EJO50_01735"/>
<dbReference type="InterPro" id="IPR021557">
    <property type="entry name" value="DUF3016"/>
</dbReference>
<dbReference type="OrthoDB" id="195620at2"/>
<gene>
    <name evidence="2" type="ORF">EJO50_01735</name>
</gene>
<proteinExistence type="predicted"/>
<dbReference type="EMBL" id="CP034433">
    <property type="protein sequence ID" value="AZN35320.1"/>
    <property type="molecule type" value="Genomic_DNA"/>
</dbReference>
<protein>
    <submittedName>
        <fullName evidence="2">DUF3016 domain-containing protein</fullName>
    </submittedName>
</protein>
<sequence length="179" mass="20711">MKTILLSLALLGLLSSPVWAGEAKITWQSPERYSDIRAAHERQDRFQERLFKHFDNVFASLAALLPDNALLEITITDFDLAGEINPQASHNFNEIRIIKEIYNPKITFNYIFSHEGRIVSNTENLRDMNYMSGISRSSHRKEFEFEEKMLKAWFSRLQKNQIFSINKIASPPVALADHL</sequence>
<keyword evidence="1" id="KW-0732">Signal</keyword>
<dbReference type="RefSeq" id="WP_125971292.1">
    <property type="nucleotide sequence ID" value="NZ_CP034433.1"/>
</dbReference>
<accession>A0A3S8ZPC6</accession>
<feature type="chain" id="PRO_5019072756" evidence="1">
    <location>
        <begin position="21"/>
        <end position="179"/>
    </location>
</feature>
<organism evidence="2 3">
    <name type="scientific">Iodobacter ciconiae</name>
    <dbReference type="NCBI Taxonomy" id="2496266"/>
    <lineage>
        <taxon>Bacteria</taxon>
        <taxon>Pseudomonadati</taxon>
        <taxon>Pseudomonadota</taxon>
        <taxon>Betaproteobacteria</taxon>
        <taxon>Neisseriales</taxon>
        <taxon>Chitinibacteraceae</taxon>
        <taxon>Iodobacter</taxon>
    </lineage>
</organism>
<dbReference type="AlphaFoldDB" id="A0A3S8ZPC6"/>
<evidence type="ECO:0000256" key="1">
    <source>
        <dbReference type="SAM" id="SignalP"/>
    </source>
</evidence>
<reference evidence="2 3" key="1">
    <citation type="submission" date="2018-12" db="EMBL/GenBank/DDBJ databases">
        <title>Complete genome sequence of Iodobacter sp. H11R3.</title>
        <authorList>
            <person name="Bae J.-W."/>
        </authorList>
    </citation>
    <scope>NUCLEOTIDE SEQUENCE [LARGE SCALE GENOMIC DNA]</scope>
    <source>
        <strain evidence="2 3">H11R3</strain>
    </source>
</reference>
<name>A0A3S8ZPC6_9NEIS</name>
<dbReference type="Pfam" id="PF11454">
    <property type="entry name" value="DUF3016"/>
    <property type="match status" value="1"/>
</dbReference>